<keyword evidence="3" id="KW-1185">Reference proteome</keyword>
<dbReference type="InterPro" id="IPR051484">
    <property type="entry name" value="Tensin_PTEN_phosphatase"/>
</dbReference>
<dbReference type="Ensembl" id="ENSCSET00000025538.1">
    <property type="protein sequence ID" value="ENSCSEP00000025201.1"/>
    <property type="gene ID" value="ENSCSEG00000016080.1"/>
</dbReference>
<reference evidence="2" key="3">
    <citation type="submission" date="2025-09" db="UniProtKB">
        <authorList>
            <consortium name="Ensembl"/>
        </authorList>
    </citation>
    <scope>IDENTIFICATION</scope>
</reference>
<name>A0A3P8WI58_CYNSE</name>
<dbReference type="InterPro" id="IPR029021">
    <property type="entry name" value="Prot-tyrosine_phosphatase-like"/>
</dbReference>
<protein>
    <recommendedName>
        <fullName evidence="1">Phosphatase tensin-type domain-containing protein</fullName>
    </recommendedName>
</protein>
<evidence type="ECO:0000313" key="2">
    <source>
        <dbReference type="Ensembl" id="ENSCSEP00000025201.1"/>
    </source>
</evidence>
<reference evidence="2 3" key="1">
    <citation type="journal article" date="2014" name="Nat. Genet.">
        <title>Whole-genome sequence of a flatfish provides insights into ZW sex chromosome evolution and adaptation to a benthic lifestyle.</title>
        <authorList>
            <person name="Chen S."/>
            <person name="Zhang G."/>
            <person name="Shao C."/>
            <person name="Huang Q."/>
            <person name="Liu G."/>
            <person name="Zhang P."/>
            <person name="Song W."/>
            <person name="An N."/>
            <person name="Chalopin D."/>
            <person name="Volff J.N."/>
            <person name="Hong Y."/>
            <person name="Li Q."/>
            <person name="Sha Z."/>
            <person name="Zhou H."/>
            <person name="Xie M."/>
            <person name="Yu Q."/>
            <person name="Liu Y."/>
            <person name="Xiang H."/>
            <person name="Wang N."/>
            <person name="Wu K."/>
            <person name="Yang C."/>
            <person name="Zhou Q."/>
            <person name="Liao X."/>
            <person name="Yang L."/>
            <person name="Hu Q."/>
            <person name="Zhang J."/>
            <person name="Meng L."/>
            <person name="Jin L."/>
            <person name="Tian Y."/>
            <person name="Lian J."/>
            <person name="Yang J."/>
            <person name="Miao G."/>
            <person name="Liu S."/>
            <person name="Liang Z."/>
            <person name="Yan F."/>
            <person name="Li Y."/>
            <person name="Sun B."/>
            <person name="Zhang H."/>
            <person name="Zhang J."/>
            <person name="Zhu Y."/>
            <person name="Du M."/>
            <person name="Zhao Y."/>
            <person name="Schartl M."/>
            <person name="Tang Q."/>
            <person name="Wang J."/>
        </authorList>
    </citation>
    <scope>NUCLEOTIDE SEQUENCE</scope>
</reference>
<dbReference type="SUPFAM" id="SSF52799">
    <property type="entry name" value="(Phosphotyrosine protein) phosphatases II"/>
    <property type="match status" value="1"/>
</dbReference>
<dbReference type="GO" id="GO:0005925">
    <property type="term" value="C:focal adhesion"/>
    <property type="evidence" value="ECO:0007669"/>
    <property type="project" value="TreeGrafter"/>
</dbReference>
<dbReference type="GO" id="GO:0010761">
    <property type="term" value="P:fibroblast migration"/>
    <property type="evidence" value="ECO:0007669"/>
    <property type="project" value="TreeGrafter"/>
</dbReference>
<evidence type="ECO:0000313" key="3">
    <source>
        <dbReference type="Proteomes" id="UP000265120"/>
    </source>
</evidence>
<dbReference type="Gene3D" id="3.90.190.10">
    <property type="entry name" value="Protein tyrosine phosphatase superfamily"/>
    <property type="match status" value="1"/>
</dbReference>
<dbReference type="GeneTree" id="ENSGT00940000155400"/>
<organism evidence="2 3">
    <name type="scientific">Cynoglossus semilaevis</name>
    <name type="common">Tongue sole</name>
    <dbReference type="NCBI Taxonomy" id="244447"/>
    <lineage>
        <taxon>Eukaryota</taxon>
        <taxon>Metazoa</taxon>
        <taxon>Chordata</taxon>
        <taxon>Craniata</taxon>
        <taxon>Vertebrata</taxon>
        <taxon>Euteleostomi</taxon>
        <taxon>Actinopterygii</taxon>
        <taxon>Neopterygii</taxon>
        <taxon>Teleostei</taxon>
        <taxon>Neoteleostei</taxon>
        <taxon>Acanthomorphata</taxon>
        <taxon>Carangaria</taxon>
        <taxon>Pleuronectiformes</taxon>
        <taxon>Pleuronectoidei</taxon>
        <taxon>Cynoglossidae</taxon>
        <taxon>Cynoglossinae</taxon>
        <taxon>Cynoglossus</taxon>
    </lineage>
</organism>
<dbReference type="AlphaFoldDB" id="A0A3P8WI58"/>
<dbReference type="InterPro" id="IPR029023">
    <property type="entry name" value="Tensin_phosphatase"/>
</dbReference>
<dbReference type="Proteomes" id="UP000265120">
    <property type="component" value="Chromosome 16"/>
</dbReference>
<feature type="domain" description="Phosphatase tensin-type" evidence="1">
    <location>
        <begin position="75"/>
        <end position="197"/>
    </location>
</feature>
<dbReference type="PROSITE" id="PS51181">
    <property type="entry name" value="PPASE_TENSIN"/>
    <property type="match status" value="1"/>
</dbReference>
<dbReference type="PANTHER" id="PTHR45734:SF3">
    <property type="entry name" value="TENSIN-1"/>
    <property type="match status" value="1"/>
</dbReference>
<dbReference type="PANTHER" id="PTHR45734">
    <property type="entry name" value="TENSIN"/>
    <property type="match status" value="1"/>
</dbReference>
<proteinExistence type="predicted"/>
<evidence type="ECO:0000259" key="1">
    <source>
        <dbReference type="PROSITE" id="PS51181"/>
    </source>
</evidence>
<sequence length="197" mass="22191">MLSVGVESRVVLVTECWLNNTGLFICDLELEPFDRVVLLNSSTLMEFPVCFFQGSTKSSKSVESRRRPSRSASLLQAVEENYDLDLLYITERIISVSFPGSVDEHSYAANLQEVASMLRSKHGQNYLLFNLSEKRYDITQLNPKVIDFGWPDYHAPALDKICSICKAMDTWLTADSHNVVVIHNKVSVQTVEGAARL</sequence>
<accession>A0A3P8WI58</accession>
<reference evidence="2" key="2">
    <citation type="submission" date="2025-08" db="UniProtKB">
        <authorList>
            <consortium name="Ensembl"/>
        </authorList>
    </citation>
    <scope>IDENTIFICATION</scope>
</reference>